<reference evidence="4" key="1">
    <citation type="submission" date="2021-01" db="EMBL/GenBank/DDBJ databases">
        <authorList>
            <person name="Corre E."/>
            <person name="Pelletier E."/>
            <person name="Niang G."/>
            <person name="Scheremetjew M."/>
            <person name="Finn R."/>
            <person name="Kale V."/>
            <person name="Holt S."/>
            <person name="Cochrane G."/>
            <person name="Meng A."/>
            <person name="Brown T."/>
            <person name="Cohen L."/>
        </authorList>
    </citation>
    <scope>NUCLEOTIDE SEQUENCE</scope>
    <source>
        <strain evidence="4">CCMP3105</strain>
    </source>
</reference>
<evidence type="ECO:0000256" key="1">
    <source>
        <dbReference type="SAM" id="Coils"/>
    </source>
</evidence>
<evidence type="ECO:0000256" key="2">
    <source>
        <dbReference type="SAM" id="MobiDB-lite"/>
    </source>
</evidence>
<feature type="coiled-coil region" evidence="1">
    <location>
        <begin position="571"/>
        <end position="644"/>
    </location>
</feature>
<evidence type="ECO:0000313" key="4">
    <source>
        <dbReference type="EMBL" id="CAE4646517.1"/>
    </source>
</evidence>
<protein>
    <submittedName>
        <fullName evidence="4">Uncharacterized protein</fullName>
    </submittedName>
</protein>
<feature type="coiled-coil region" evidence="1">
    <location>
        <begin position="435"/>
        <end position="469"/>
    </location>
</feature>
<organism evidence="4">
    <name type="scientific">Alexandrium monilatum</name>
    <dbReference type="NCBI Taxonomy" id="311494"/>
    <lineage>
        <taxon>Eukaryota</taxon>
        <taxon>Sar</taxon>
        <taxon>Alveolata</taxon>
        <taxon>Dinophyceae</taxon>
        <taxon>Gonyaulacales</taxon>
        <taxon>Pyrocystaceae</taxon>
        <taxon>Alexandrium</taxon>
    </lineage>
</organism>
<feature type="signal peptide" evidence="3">
    <location>
        <begin position="1"/>
        <end position="20"/>
    </location>
</feature>
<name>A0A7S4SIG2_9DINO</name>
<dbReference type="AlphaFoldDB" id="A0A7S4SIG2"/>
<keyword evidence="1" id="KW-0175">Coiled coil</keyword>
<feature type="coiled-coil region" evidence="1">
    <location>
        <begin position="75"/>
        <end position="109"/>
    </location>
</feature>
<proteinExistence type="predicted"/>
<accession>A0A7S4SIG2</accession>
<feature type="region of interest" description="Disordered" evidence="2">
    <location>
        <begin position="526"/>
        <end position="555"/>
    </location>
</feature>
<dbReference type="EMBL" id="HBNR01071463">
    <property type="protein sequence ID" value="CAE4646517.1"/>
    <property type="molecule type" value="Transcribed_RNA"/>
</dbReference>
<feature type="chain" id="PRO_5030973936" evidence="3">
    <location>
        <begin position="21"/>
        <end position="707"/>
    </location>
</feature>
<sequence length="707" mass="77187">MATACLRSLAVISLLVGAQAARSGTGLSANPIRRVVTMLEMMQKKVSEEGEKDKSLFEKFQCWCKNGASGLGATITEAEAKIPQVQSSLDEATAQLGQLDKDLTDHRQNRADAKDALAQAAKLREKEAAAFLKESSDDKANIAALSKAITALEKGVGGSFLQTPTAAAVRRLTVSMELSSTDRDALASFLSQGEGYVPQSGQIIGILKQMKDTMEQELAEIEEAEEKAKADYEALVAAKEKEVKSNTKAIEVKLGRHGQTGVKIVALNEDLEDTTKSLNEDKKFLADLDSNCAKKKAEFEVVQKTRADELLAIAETIKILNDDDALELFKKTLPSPSLLQTRASGKEVRRQALRALAAHGRRSADPRLDFLALALRGKKVSFDKVLAMIDDMVALLGKEQVSDAKKKTYCKAELDKSEDSKKELDLAVSDLGKAVEDAKGTISTLTEEVAALEKGIKDLDTSVAEATEDRKEEHAHYQETRAADSAAKEVLKMATNRLQKFYNPALYKPPPKRELSAEDRIYENFGGTVPEPPAPSFLQQTTRDSGRVAPPPPPQAFEAYAKKGQENTGVLELVNMLVADLDKEMQEMEVEEKDAQAEYEQLVADSAAKRVADSKAIEEKESAKADLEGEVQKMALEKKSKLKEAMATAMTIRDLHSECDWLLANFEARKEARDGEVDSLTNAKAVLSGADYSLVQTVRAHFRGVVH</sequence>
<gene>
    <name evidence="4" type="ORF">AMON00008_LOCUS50616</name>
</gene>
<keyword evidence="3" id="KW-0732">Signal</keyword>
<feature type="coiled-coil region" evidence="1">
    <location>
        <begin position="204"/>
        <end position="242"/>
    </location>
</feature>
<evidence type="ECO:0000256" key="3">
    <source>
        <dbReference type="SAM" id="SignalP"/>
    </source>
</evidence>